<keyword evidence="1" id="KW-0812">Transmembrane</keyword>
<organism evidence="3 4">
    <name type="scientific">Salipaludibacillus keqinensis</name>
    <dbReference type="NCBI Taxonomy" id="2045207"/>
    <lineage>
        <taxon>Bacteria</taxon>
        <taxon>Bacillati</taxon>
        <taxon>Bacillota</taxon>
        <taxon>Bacilli</taxon>
        <taxon>Bacillales</taxon>
        <taxon>Bacillaceae</taxon>
    </lineage>
</organism>
<keyword evidence="1" id="KW-0472">Membrane</keyword>
<dbReference type="OrthoDB" id="10019200at2"/>
<protein>
    <recommendedName>
        <fullName evidence="2">DUF4190 domain-containing protein</fullName>
    </recommendedName>
</protein>
<feature type="domain" description="DUF4190" evidence="2">
    <location>
        <begin position="24"/>
        <end position="89"/>
    </location>
</feature>
<dbReference type="EMBL" id="PDOD01000001">
    <property type="protein sequence ID" value="PYZ95057.1"/>
    <property type="molecule type" value="Genomic_DNA"/>
</dbReference>
<keyword evidence="1" id="KW-1133">Transmembrane helix</keyword>
<evidence type="ECO:0000259" key="2">
    <source>
        <dbReference type="Pfam" id="PF13828"/>
    </source>
</evidence>
<feature type="transmembrane region" description="Helical" evidence="1">
    <location>
        <begin position="72"/>
        <end position="97"/>
    </location>
</feature>
<name>A0A323TN14_9BACI</name>
<sequence length="98" mass="10498">MNNEQHPNETIATTTTHDNNVKAIISAFLGALSVLFLLFIVFIGMILGFLSILFGIIALVEMKTTKQYGKGMAITGIVLSSITIGLPLLVIAFAAFVL</sequence>
<evidence type="ECO:0000313" key="4">
    <source>
        <dbReference type="Proteomes" id="UP000248214"/>
    </source>
</evidence>
<dbReference type="Pfam" id="PF13828">
    <property type="entry name" value="DUF4190"/>
    <property type="match status" value="1"/>
</dbReference>
<accession>A0A323TN14</accession>
<feature type="transmembrane region" description="Helical" evidence="1">
    <location>
        <begin position="27"/>
        <end position="60"/>
    </location>
</feature>
<reference evidence="3 4" key="1">
    <citation type="submission" date="2017-10" db="EMBL/GenBank/DDBJ databases">
        <title>Bacillus sp. nov., a halophilic bacterium isolated from a Keqin Lake.</title>
        <authorList>
            <person name="Wang H."/>
        </authorList>
    </citation>
    <scope>NUCLEOTIDE SEQUENCE [LARGE SCALE GENOMIC DNA]</scope>
    <source>
        <strain evidence="3 4">KQ-12</strain>
    </source>
</reference>
<dbReference type="InterPro" id="IPR025241">
    <property type="entry name" value="DUF4190"/>
</dbReference>
<evidence type="ECO:0000313" key="3">
    <source>
        <dbReference type="EMBL" id="PYZ95057.1"/>
    </source>
</evidence>
<dbReference type="Proteomes" id="UP000248214">
    <property type="component" value="Unassembled WGS sequence"/>
</dbReference>
<gene>
    <name evidence="3" type="ORF">CR194_05955</name>
</gene>
<evidence type="ECO:0000256" key="1">
    <source>
        <dbReference type="SAM" id="Phobius"/>
    </source>
</evidence>
<dbReference type="AlphaFoldDB" id="A0A323TN14"/>
<keyword evidence="4" id="KW-1185">Reference proteome</keyword>
<proteinExistence type="predicted"/>
<dbReference type="RefSeq" id="WP_110608692.1">
    <property type="nucleotide sequence ID" value="NZ_PDOD01000001.1"/>
</dbReference>
<comment type="caution">
    <text evidence="3">The sequence shown here is derived from an EMBL/GenBank/DDBJ whole genome shotgun (WGS) entry which is preliminary data.</text>
</comment>